<protein>
    <submittedName>
        <fullName evidence="2">Uncharacterized protein</fullName>
    </submittedName>
</protein>
<dbReference type="Proteomes" id="UP001190700">
    <property type="component" value="Unassembled WGS sequence"/>
</dbReference>
<dbReference type="EMBL" id="LGRX02033638">
    <property type="protein sequence ID" value="KAK3240463.1"/>
    <property type="molecule type" value="Genomic_DNA"/>
</dbReference>
<sequence>MENEVRQNVAGSDNQFGINSALFDGVMMGVYSVAATGGTSGRPRRPVDILRTMGLLDRGRLQPQQAALGPQQPTLEPQQAALEPQRVALEPQQAALEPQQAALEPQQAALEPQQAAPNSRSRAELQRSRRTSRKPRWNLSSCAEPQQAAPNLSNPRRTQRTLPNLSATHAGNLSSRGAEPQELHAELKKFAPGTSAACVRTSAACIIILTAPFEYVYDCSLCTATRV</sequence>
<feature type="compositionally biased region" description="Polar residues" evidence="1">
    <location>
        <begin position="138"/>
        <end position="159"/>
    </location>
</feature>
<evidence type="ECO:0000313" key="2">
    <source>
        <dbReference type="EMBL" id="KAK3240463.1"/>
    </source>
</evidence>
<dbReference type="AlphaFoldDB" id="A0AAE0BPM9"/>
<comment type="caution">
    <text evidence="2">The sequence shown here is derived from an EMBL/GenBank/DDBJ whole genome shotgun (WGS) entry which is preliminary data.</text>
</comment>
<evidence type="ECO:0000256" key="1">
    <source>
        <dbReference type="SAM" id="MobiDB-lite"/>
    </source>
</evidence>
<keyword evidence="3" id="KW-1185">Reference proteome</keyword>
<reference evidence="2 3" key="1">
    <citation type="journal article" date="2015" name="Genome Biol. Evol.">
        <title>Comparative Genomics of a Bacterivorous Green Alga Reveals Evolutionary Causalities and Consequences of Phago-Mixotrophic Mode of Nutrition.</title>
        <authorList>
            <person name="Burns J.A."/>
            <person name="Paasch A."/>
            <person name="Narechania A."/>
            <person name="Kim E."/>
        </authorList>
    </citation>
    <scope>NUCLEOTIDE SEQUENCE [LARGE SCALE GENOMIC DNA]</scope>
    <source>
        <strain evidence="2 3">PLY_AMNH</strain>
    </source>
</reference>
<accession>A0AAE0BPM9</accession>
<name>A0AAE0BPM9_9CHLO</name>
<feature type="region of interest" description="Disordered" evidence="1">
    <location>
        <begin position="93"/>
        <end position="159"/>
    </location>
</feature>
<evidence type="ECO:0000313" key="3">
    <source>
        <dbReference type="Proteomes" id="UP001190700"/>
    </source>
</evidence>
<organism evidence="2 3">
    <name type="scientific">Cymbomonas tetramitiformis</name>
    <dbReference type="NCBI Taxonomy" id="36881"/>
    <lineage>
        <taxon>Eukaryota</taxon>
        <taxon>Viridiplantae</taxon>
        <taxon>Chlorophyta</taxon>
        <taxon>Pyramimonadophyceae</taxon>
        <taxon>Pyramimonadales</taxon>
        <taxon>Pyramimonadaceae</taxon>
        <taxon>Cymbomonas</taxon>
    </lineage>
</organism>
<gene>
    <name evidence="2" type="ORF">CYMTET_49707</name>
</gene>
<proteinExistence type="predicted"/>
<feature type="compositionally biased region" description="Low complexity" evidence="1">
    <location>
        <begin position="93"/>
        <end position="117"/>
    </location>
</feature>